<dbReference type="EMBL" id="BMWH01000012">
    <property type="protein sequence ID" value="GGZ91726.1"/>
    <property type="molecule type" value="Genomic_DNA"/>
</dbReference>
<organism evidence="2 3">
    <name type="scientific">Streptomyces echinoruber</name>
    <dbReference type="NCBI Taxonomy" id="68898"/>
    <lineage>
        <taxon>Bacteria</taxon>
        <taxon>Bacillati</taxon>
        <taxon>Actinomycetota</taxon>
        <taxon>Actinomycetes</taxon>
        <taxon>Kitasatosporales</taxon>
        <taxon>Streptomycetaceae</taxon>
        <taxon>Streptomyces</taxon>
    </lineage>
</organism>
<proteinExistence type="predicted"/>
<reference evidence="2" key="1">
    <citation type="journal article" date="2014" name="Int. J. Syst. Evol. Microbiol.">
        <title>Complete genome sequence of Corynebacterium casei LMG S-19264T (=DSM 44701T), isolated from a smear-ripened cheese.</title>
        <authorList>
            <consortium name="US DOE Joint Genome Institute (JGI-PGF)"/>
            <person name="Walter F."/>
            <person name="Albersmeier A."/>
            <person name="Kalinowski J."/>
            <person name="Ruckert C."/>
        </authorList>
    </citation>
    <scope>NUCLEOTIDE SEQUENCE</scope>
    <source>
        <strain evidence="2">JCM 5016</strain>
    </source>
</reference>
<reference evidence="2" key="2">
    <citation type="submission" date="2020-09" db="EMBL/GenBank/DDBJ databases">
        <authorList>
            <person name="Sun Q."/>
            <person name="Ohkuma M."/>
        </authorList>
    </citation>
    <scope>NUCLEOTIDE SEQUENCE</scope>
    <source>
        <strain evidence="2">JCM 5016</strain>
    </source>
</reference>
<dbReference type="InterPro" id="IPR011991">
    <property type="entry name" value="ArsR-like_HTH"/>
</dbReference>
<evidence type="ECO:0000313" key="2">
    <source>
        <dbReference type="EMBL" id="GGZ91726.1"/>
    </source>
</evidence>
<protein>
    <submittedName>
        <fullName evidence="2">ArsR family transcriptional regulator</fullName>
    </submittedName>
</protein>
<dbReference type="Gene3D" id="1.10.10.10">
    <property type="entry name" value="Winged helix-like DNA-binding domain superfamily/Winged helix DNA-binding domain"/>
    <property type="match status" value="1"/>
</dbReference>
<keyword evidence="3" id="KW-1185">Reference proteome</keyword>
<feature type="region of interest" description="Disordered" evidence="1">
    <location>
        <begin position="231"/>
        <end position="251"/>
    </location>
</feature>
<gene>
    <name evidence="2" type="ORF">GCM10010389_32780</name>
</gene>
<evidence type="ECO:0000256" key="1">
    <source>
        <dbReference type="SAM" id="MobiDB-lite"/>
    </source>
</evidence>
<accession>A0A918VEZ9</accession>
<sequence>MTSESIGSRADGPGGTDALAALAVLGDTSRRRLLEFVRRARRPVTREEASAAVGISRKLAAFHLDKLVASGLLQARHGGHGPRRVGRAPKVYEAVPHALAVSLPPRRHDLLASLLAEAVAAQRPAESAREAALRVARDRGEALGAAARGGDVGAFLESLGFEPADAGDGRTVLHNCPFHPVAAEAPDLVCGMNHAFLCGYLAAAGERGTTAVPAPRADACCVELRTGHGTVDGEESASGGGPAACGREPSG</sequence>
<dbReference type="CDD" id="cd00090">
    <property type="entry name" value="HTH_ARSR"/>
    <property type="match status" value="1"/>
</dbReference>
<dbReference type="InterPro" id="IPR036390">
    <property type="entry name" value="WH_DNA-bd_sf"/>
</dbReference>
<dbReference type="SUPFAM" id="SSF46785">
    <property type="entry name" value="Winged helix' DNA-binding domain"/>
    <property type="match status" value="1"/>
</dbReference>
<name>A0A918VEZ9_9ACTN</name>
<evidence type="ECO:0000313" key="3">
    <source>
        <dbReference type="Proteomes" id="UP000623010"/>
    </source>
</evidence>
<dbReference type="RefSeq" id="WP_190058166.1">
    <property type="nucleotide sequence ID" value="NZ_BMWH01000012.1"/>
</dbReference>
<comment type="caution">
    <text evidence="2">The sequence shown here is derived from an EMBL/GenBank/DDBJ whole genome shotgun (WGS) entry which is preliminary data.</text>
</comment>
<dbReference type="AlphaFoldDB" id="A0A918VEZ9"/>
<dbReference type="InterPro" id="IPR036388">
    <property type="entry name" value="WH-like_DNA-bd_sf"/>
</dbReference>
<dbReference type="Proteomes" id="UP000623010">
    <property type="component" value="Unassembled WGS sequence"/>
</dbReference>